<reference evidence="2 3" key="1">
    <citation type="submission" date="2017-09" db="EMBL/GenBank/DDBJ databases">
        <title>WGS assembly of Aquilegia coerulea Goldsmith.</title>
        <authorList>
            <person name="Hodges S."/>
            <person name="Kramer E."/>
            <person name="Nordborg M."/>
            <person name="Tomkins J."/>
            <person name="Borevitz J."/>
            <person name="Derieg N."/>
            <person name="Yan J."/>
            <person name="Mihaltcheva S."/>
            <person name="Hayes R.D."/>
            <person name="Rokhsar D."/>
        </authorList>
    </citation>
    <scope>NUCLEOTIDE SEQUENCE [LARGE SCALE GENOMIC DNA]</scope>
    <source>
        <strain evidence="3">cv. Goldsmith</strain>
    </source>
</reference>
<keyword evidence="3" id="KW-1185">Reference proteome</keyword>
<organism evidence="2 3">
    <name type="scientific">Aquilegia coerulea</name>
    <name type="common">Rocky mountain columbine</name>
    <dbReference type="NCBI Taxonomy" id="218851"/>
    <lineage>
        <taxon>Eukaryota</taxon>
        <taxon>Viridiplantae</taxon>
        <taxon>Streptophyta</taxon>
        <taxon>Embryophyta</taxon>
        <taxon>Tracheophyta</taxon>
        <taxon>Spermatophyta</taxon>
        <taxon>Magnoliopsida</taxon>
        <taxon>Ranunculales</taxon>
        <taxon>Ranunculaceae</taxon>
        <taxon>Thalictroideae</taxon>
        <taxon>Aquilegia</taxon>
    </lineage>
</organism>
<gene>
    <name evidence="2" type="ORF">AQUCO_11500016v1</name>
</gene>
<evidence type="ECO:0000313" key="3">
    <source>
        <dbReference type="Proteomes" id="UP000230069"/>
    </source>
</evidence>
<keyword evidence="1" id="KW-0732">Signal</keyword>
<accession>A0A2G5C295</accession>
<protein>
    <submittedName>
        <fullName evidence="2">Uncharacterized protein</fullName>
    </submittedName>
</protein>
<feature type="signal peptide" evidence="1">
    <location>
        <begin position="1"/>
        <end position="36"/>
    </location>
</feature>
<evidence type="ECO:0000256" key="1">
    <source>
        <dbReference type="SAM" id="SignalP"/>
    </source>
</evidence>
<name>A0A2G5C295_AQUCA</name>
<dbReference type="Proteomes" id="UP000230069">
    <property type="component" value="Unassembled WGS sequence"/>
</dbReference>
<evidence type="ECO:0000313" key="2">
    <source>
        <dbReference type="EMBL" id="PIA25419.1"/>
    </source>
</evidence>
<dbReference type="EMBL" id="KZ305131">
    <property type="protein sequence ID" value="PIA25419.1"/>
    <property type="molecule type" value="Genomic_DNA"/>
</dbReference>
<dbReference type="AlphaFoldDB" id="A0A2G5C295"/>
<dbReference type="InParanoid" id="A0A2G5C295"/>
<feature type="chain" id="PRO_5013693668" evidence="1">
    <location>
        <begin position="37"/>
        <end position="94"/>
    </location>
</feature>
<sequence>MVAAGNDDTTWITRMTILFVLTVLFLACININGVNGQDSRLECFIDSKIVLTRCLPKCCYKDAAFTCFLKCFSDYIAVLTRCLQNEDLMDSHHY</sequence>
<proteinExistence type="predicted"/>